<evidence type="ECO:0000313" key="2">
    <source>
        <dbReference type="Proteomes" id="UP000261680"/>
    </source>
</evidence>
<keyword evidence="2" id="KW-1185">Reference proteome</keyword>
<dbReference type="PANTHER" id="PTHR13886">
    <property type="entry name" value="JNK/SAPK-ASSOCIATED PROTEIN"/>
    <property type="match status" value="1"/>
</dbReference>
<sequence length="221" mass="23804">MGSSDEWSDVQDIIDSTPELDMSREPRLDRTGNSPTQGIVNKAFGINTDSLYHELSTAGSEVIGDVDEGADLLGVPGVCRQNAKARLQPSALQARDWRTSVAFNPHPLPYDLVSEDQLQDRGSRPLELHSVPSSQRGQLWSRRWLCCQGSRCSALSSPHAMSTEVAHGEGCSPFLMAQAGAAAGATAAASVRGGARRRCGPDVAARCLRRWTCLASKSFYC</sequence>
<dbReference type="RefSeq" id="XP_040491490.1">
    <property type="nucleotide sequence ID" value="XM_040635556.1"/>
</dbReference>
<proteinExistence type="predicted"/>
<feature type="compositionally biased region" description="Basic and acidic residues" evidence="1">
    <location>
        <begin position="21"/>
        <end position="30"/>
    </location>
</feature>
<dbReference type="GO" id="GO:0005737">
    <property type="term" value="C:cytoplasm"/>
    <property type="evidence" value="ECO:0007669"/>
    <property type="project" value="TreeGrafter"/>
</dbReference>
<evidence type="ECO:0000313" key="3">
    <source>
        <dbReference type="RefSeq" id="XP_040491490.1"/>
    </source>
</evidence>
<dbReference type="GO" id="GO:0005078">
    <property type="term" value="F:MAP-kinase scaffold activity"/>
    <property type="evidence" value="ECO:0007669"/>
    <property type="project" value="InterPro"/>
</dbReference>
<dbReference type="GO" id="GO:0030159">
    <property type="term" value="F:signaling receptor complex adaptor activity"/>
    <property type="evidence" value="ECO:0007669"/>
    <property type="project" value="TreeGrafter"/>
</dbReference>
<dbReference type="InterPro" id="IPR039911">
    <property type="entry name" value="JIP3/JIP4"/>
</dbReference>
<name>A0A8M1G9H4_URSMA</name>
<evidence type="ECO:0000256" key="1">
    <source>
        <dbReference type="SAM" id="MobiDB-lite"/>
    </source>
</evidence>
<dbReference type="Proteomes" id="UP000261680">
    <property type="component" value="Unplaced"/>
</dbReference>
<dbReference type="GeneID" id="121103860"/>
<dbReference type="PANTHER" id="PTHR13886:SF3">
    <property type="entry name" value="C-JUN-AMINO-TERMINAL KINASE-INTERACTING PROTEIN 3"/>
    <property type="match status" value="1"/>
</dbReference>
<gene>
    <name evidence="3" type="primary">LOC121103860</name>
</gene>
<dbReference type="AlphaFoldDB" id="A0A8M1G9H4"/>
<accession>A0A8M1G9H4</accession>
<feature type="region of interest" description="Disordered" evidence="1">
    <location>
        <begin position="1"/>
        <end position="36"/>
    </location>
</feature>
<dbReference type="OrthoDB" id="10256043at2759"/>
<dbReference type="GO" id="GO:0016192">
    <property type="term" value="P:vesicle-mediated transport"/>
    <property type="evidence" value="ECO:0007669"/>
    <property type="project" value="TreeGrafter"/>
</dbReference>
<dbReference type="GO" id="GO:0008432">
    <property type="term" value="F:JUN kinase binding"/>
    <property type="evidence" value="ECO:0007669"/>
    <property type="project" value="TreeGrafter"/>
</dbReference>
<protein>
    <submittedName>
        <fullName evidence="3">Uncharacterized protein LOC121103860 isoform X1</fullName>
    </submittedName>
</protein>
<dbReference type="GO" id="GO:0019894">
    <property type="term" value="F:kinesin binding"/>
    <property type="evidence" value="ECO:0007669"/>
    <property type="project" value="TreeGrafter"/>
</dbReference>
<reference evidence="3" key="1">
    <citation type="submission" date="2025-08" db="UniProtKB">
        <authorList>
            <consortium name="RefSeq"/>
        </authorList>
    </citation>
    <scope>IDENTIFICATION</scope>
    <source>
        <tissue evidence="3">Whole blood</tissue>
    </source>
</reference>
<organism evidence="2 3">
    <name type="scientific">Ursus maritimus</name>
    <name type="common">Polar bear</name>
    <name type="synonym">Thalarctos maritimus</name>
    <dbReference type="NCBI Taxonomy" id="29073"/>
    <lineage>
        <taxon>Eukaryota</taxon>
        <taxon>Metazoa</taxon>
        <taxon>Chordata</taxon>
        <taxon>Craniata</taxon>
        <taxon>Vertebrata</taxon>
        <taxon>Euteleostomi</taxon>
        <taxon>Mammalia</taxon>
        <taxon>Eutheria</taxon>
        <taxon>Laurasiatheria</taxon>
        <taxon>Carnivora</taxon>
        <taxon>Caniformia</taxon>
        <taxon>Ursidae</taxon>
        <taxon>Ursus</taxon>
    </lineage>
</organism>
<dbReference type="KEGG" id="umr:121103860"/>